<evidence type="ECO:0000256" key="1">
    <source>
        <dbReference type="SAM" id="SignalP"/>
    </source>
</evidence>
<reference evidence="2 3" key="1">
    <citation type="submission" date="2015-11" db="EMBL/GenBank/DDBJ databases">
        <title>Exploring the genomic traits of fungus-feeding bacterial genus Collimonas.</title>
        <authorList>
            <person name="Song C."/>
            <person name="Schmidt R."/>
            <person name="de Jager V."/>
            <person name="Krzyzanowska D."/>
            <person name="Jongedijk E."/>
            <person name="Cankar K."/>
            <person name="Beekwilder J."/>
            <person name="van Veen A."/>
            <person name="de Boer W."/>
            <person name="van Veen J.A."/>
            <person name="Garbeva P."/>
        </authorList>
    </citation>
    <scope>NUCLEOTIDE SEQUENCE [LARGE SCALE GENOMIC DNA]</scope>
    <source>
        <strain evidence="2 3">Ter6</strain>
    </source>
</reference>
<evidence type="ECO:0008006" key="4">
    <source>
        <dbReference type="Google" id="ProtNLM"/>
    </source>
</evidence>
<dbReference type="RefSeq" id="WP_236904578.1">
    <property type="nucleotide sequence ID" value="NZ_CP013232.1"/>
</dbReference>
<protein>
    <recommendedName>
        <fullName evidence="4">DUF3108 domain-containing protein</fullName>
    </recommendedName>
</protein>
<dbReference type="EMBL" id="CP013232">
    <property type="protein sequence ID" value="AMO94578.1"/>
    <property type="molecule type" value="Genomic_DNA"/>
</dbReference>
<feature type="chain" id="PRO_5007276778" description="DUF3108 domain-containing protein" evidence="1">
    <location>
        <begin position="31"/>
        <end position="252"/>
    </location>
</feature>
<keyword evidence="1" id="KW-0732">Signal</keyword>
<dbReference type="PATRIC" id="fig|158899.10.peg.1887"/>
<accession>A0A127P9Z4</accession>
<sequence length="252" mass="27956">MMHFSQSQSPSMKNIVLGLIGASLALPCFAQSVDAPLVKAGDSWTYRLTVERGPSGWSQSRSEVAVSHVTSSSIYYSTKQSGSTQAANDMFAGTDWSRSRDVNGKETVVNKPFSFPLSAGKTWEIQYTEQHPNKAHRFEQWSHKFTVVGFETVEVPAGKFKAIKIEEEGRWNAEMEPAQTILQGAQTGQGGATMVTQVQKTTAGPATGRTYKAFWYVPEVKRWVKSVEEYYGNGGVRTERYTGELESFKLSE</sequence>
<feature type="signal peptide" evidence="1">
    <location>
        <begin position="1"/>
        <end position="30"/>
    </location>
</feature>
<organism evidence="2">
    <name type="scientific">Collimonas fungivorans</name>
    <dbReference type="NCBI Taxonomy" id="158899"/>
    <lineage>
        <taxon>Bacteria</taxon>
        <taxon>Pseudomonadati</taxon>
        <taxon>Pseudomonadota</taxon>
        <taxon>Betaproteobacteria</taxon>
        <taxon>Burkholderiales</taxon>
        <taxon>Oxalobacteraceae</taxon>
        <taxon>Collimonas</taxon>
    </lineage>
</organism>
<dbReference type="Gene3D" id="2.40.360.20">
    <property type="match status" value="1"/>
</dbReference>
<dbReference type="AlphaFoldDB" id="A0A127P9Z4"/>
<proteinExistence type="predicted"/>
<evidence type="ECO:0000313" key="2">
    <source>
        <dbReference type="EMBL" id="AMO94578.1"/>
    </source>
</evidence>
<evidence type="ECO:0000313" key="3">
    <source>
        <dbReference type="Proteomes" id="UP000072421"/>
    </source>
</evidence>
<gene>
    <name evidence="2" type="ORF">CFter6_1883</name>
</gene>
<dbReference type="Proteomes" id="UP000072421">
    <property type="component" value="Chromosome"/>
</dbReference>
<name>A0A127P9Z4_9BURK</name>